<dbReference type="Gene3D" id="3.30.530.20">
    <property type="match status" value="1"/>
</dbReference>
<reference evidence="2 3" key="1">
    <citation type="journal article" date="2008" name="BMC Genomics">
        <title>The missing link: Bordetella petrii is endowed with both the metabolic versatility of environmental bacteria and virulence traits of pathogenic Bordetellae.</title>
        <authorList>
            <person name="Gross R."/>
            <person name="Guzman C.A."/>
            <person name="Sebaihia M."/>
            <person name="Martins Dos Santos V.A."/>
            <person name="Pieper D.H."/>
            <person name="Koebnik R."/>
            <person name="Lechner M."/>
            <person name="Bartels D."/>
            <person name="Buhrmester J."/>
            <person name="Choudhuri J.V."/>
            <person name="Ebensen T."/>
            <person name="Gaigalat L."/>
            <person name="Herrmann S."/>
            <person name="Khachane A.N."/>
            <person name="Larisch C."/>
            <person name="Link S."/>
            <person name="Linke B."/>
            <person name="Meyer F."/>
            <person name="Mormann S."/>
            <person name="Nakunst D."/>
            <person name="Rueckert C."/>
            <person name="Schneiker-Bekel S."/>
            <person name="Schulze K."/>
            <person name="Vorhoelter F.J."/>
            <person name="Yevsa T."/>
            <person name="Engle J.T."/>
            <person name="Goldman W.E."/>
            <person name="Puehler A."/>
            <person name="Goebel U.B."/>
            <person name="Goesmann A."/>
            <person name="Bloecker H."/>
            <person name="Kaiser O."/>
            <person name="Martinez-Arias R."/>
        </authorList>
    </citation>
    <scope>NUCLEOTIDE SEQUENCE [LARGE SCALE GENOMIC DNA]</scope>
    <source>
        <strain evidence="3">ATCC BAA-461 / DSM 12804 / CCUG 43448 / CIP 107267 / Se-1111R</strain>
    </source>
</reference>
<dbReference type="KEGG" id="bpt:Bpet4838"/>
<dbReference type="EMBL" id="AM902716">
    <property type="protein sequence ID" value="CAP45190.1"/>
    <property type="molecule type" value="Genomic_DNA"/>
</dbReference>
<evidence type="ECO:0000256" key="1">
    <source>
        <dbReference type="SAM" id="Phobius"/>
    </source>
</evidence>
<evidence type="ECO:0000313" key="3">
    <source>
        <dbReference type="Proteomes" id="UP000001225"/>
    </source>
</evidence>
<evidence type="ECO:0008006" key="4">
    <source>
        <dbReference type="Google" id="ProtNLM"/>
    </source>
</evidence>
<keyword evidence="1" id="KW-0472">Membrane</keyword>
<gene>
    <name evidence="2" type="ordered locus">Bpet4838</name>
</gene>
<accession>A9IHC8</accession>
<dbReference type="InterPro" id="IPR023393">
    <property type="entry name" value="START-like_dom_sf"/>
</dbReference>
<keyword evidence="1" id="KW-0812">Transmembrane</keyword>
<evidence type="ECO:0000313" key="2">
    <source>
        <dbReference type="EMBL" id="CAP45190.1"/>
    </source>
</evidence>
<dbReference type="eggNOG" id="COG3427">
    <property type="taxonomic scope" value="Bacteria"/>
</dbReference>
<dbReference type="CDD" id="cd05018">
    <property type="entry name" value="CoxG"/>
    <property type="match status" value="1"/>
</dbReference>
<name>A9IHC8_BORPD</name>
<keyword evidence="3" id="KW-1185">Reference proteome</keyword>
<dbReference type="PANTHER" id="PTHR38588">
    <property type="entry name" value="BLL0334 PROTEIN"/>
    <property type="match status" value="1"/>
</dbReference>
<proteinExistence type="predicted"/>
<dbReference type="SUPFAM" id="SSF55961">
    <property type="entry name" value="Bet v1-like"/>
    <property type="match status" value="1"/>
</dbReference>
<sequence>MSCKARKETAMRIADAQWIPSTPHQTWDALMDPAVLQKCLPGCVKVERRTPTEYGLSLHASVGGVEAGYEGEVLLSELNPPHSCSLAFEGKSQTACLAIGTAQITLTPKDEGTRLAYTVAAMAGGTLSQLGEPVLMKAGGKLVEKFFGAFIDYMAKQPRTAPPPEPEEPEHGLASSRWSWLAVAVVVLAILGYHTLYK</sequence>
<dbReference type="AlphaFoldDB" id="A9IHC8"/>
<dbReference type="PANTHER" id="PTHR38588:SF1">
    <property type="entry name" value="BLL0334 PROTEIN"/>
    <property type="match status" value="1"/>
</dbReference>
<dbReference type="STRING" id="94624.Bpet4838"/>
<dbReference type="Pfam" id="PF06240">
    <property type="entry name" value="COXG"/>
    <property type="match status" value="1"/>
</dbReference>
<organism evidence="2 3">
    <name type="scientific">Bordetella petrii (strain ATCC BAA-461 / DSM 12804 / CCUG 43448 / CIP 107267 / Se-1111R)</name>
    <dbReference type="NCBI Taxonomy" id="340100"/>
    <lineage>
        <taxon>Bacteria</taxon>
        <taxon>Pseudomonadati</taxon>
        <taxon>Pseudomonadota</taxon>
        <taxon>Betaproteobacteria</taxon>
        <taxon>Burkholderiales</taxon>
        <taxon>Alcaligenaceae</taxon>
        <taxon>Bordetella</taxon>
    </lineage>
</organism>
<dbReference type="Proteomes" id="UP000001225">
    <property type="component" value="Chromosome"/>
</dbReference>
<dbReference type="InterPro" id="IPR010419">
    <property type="entry name" value="CO_DH_gsu"/>
</dbReference>
<keyword evidence="1" id="KW-1133">Transmembrane helix</keyword>
<protein>
    <recommendedName>
        <fullName evidence="4">Carbon monoxide dehydrogenase subunit G</fullName>
    </recommendedName>
</protein>
<feature type="transmembrane region" description="Helical" evidence="1">
    <location>
        <begin position="178"/>
        <end position="197"/>
    </location>
</feature>